<reference evidence="4" key="1">
    <citation type="submission" date="2018-08" db="EMBL/GenBank/DDBJ databases">
        <authorList>
            <person name="Liu Z.-W."/>
            <person name="Du Z.-J."/>
        </authorList>
    </citation>
    <scope>NUCLEOTIDE SEQUENCE [LARGE SCALE GENOMIC DNA]</scope>
    <source>
        <strain evidence="4">H4X</strain>
    </source>
</reference>
<dbReference type="PROSITE" id="PS51257">
    <property type="entry name" value="PROKAR_LIPOPROTEIN"/>
    <property type="match status" value="1"/>
</dbReference>
<dbReference type="InterPro" id="IPR036058">
    <property type="entry name" value="Kazal_dom_sf"/>
</dbReference>
<feature type="chain" id="PRO_5017546167" evidence="1">
    <location>
        <begin position="21"/>
        <end position="80"/>
    </location>
</feature>
<dbReference type="SUPFAM" id="SSF100895">
    <property type="entry name" value="Kazal-type serine protease inhibitors"/>
    <property type="match status" value="1"/>
</dbReference>
<name>A0A3D8LII4_9BACT</name>
<dbReference type="InterPro" id="IPR053265">
    <property type="entry name" value="Serpin"/>
</dbReference>
<accession>A0A3D8LII4</accession>
<dbReference type="PANTHER" id="PTHR21131:SF0">
    <property type="entry name" value="GEO10195P1-RELATED"/>
    <property type="match status" value="1"/>
</dbReference>
<evidence type="ECO:0000313" key="3">
    <source>
        <dbReference type="EMBL" id="RDV17126.1"/>
    </source>
</evidence>
<dbReference type="OrthoDB" id="9800302at2"/>
<feature type="domain" description="Kazal-like" evidence="2">
    <location>
        <begin position="23"/>
        <end position="77"/>
    </location>
</feature>
<comment type="caution">
    <text evidence="3">The sequence shown here is derived from an EMBL/GenBank/DDBJ whole genome shotgun (WGS) entry which is preliminary data.</text>
</comment>
<dbReference type="Pfam" id="PF00050">
    <property type="entry name" value="Kazal_1"/>
    <property type="match status" value="1"/>
</dbReference>
<evidence type="ECO:0000259" key="2">
    <source>
        <dbReference type="PROSITE" id="PS51465"/>
    </source>
</evidence>
<feature type="signal peptide" evidence="1">
    <location>
        <begin position="1"/>
        <end position="20"/>
    </location>
</feature>
<protein>
    <submittedName>
        <fullName evidence="3">Kazal domain protein</fullName>
    </submittedName>
</protein>
<dbReference type="EMBL" id="QRGR01000001">
    <property type="protein sequence ID" value="RDV17126.1"/>
    <property type="molecule type" value="Genomic_DNA"/>
</dbReference>
<dbReference type="Gene3D" id="3.30.60.30">
    <property type="match status" value="1"/>
</dbReference>
<dbReference type="PANTHER" id="PTHR21131">
    <property type="entry name" value="SERINE-TYPE ENDOPEPTIDASE INHIBITOR"/>
    <property type="match status" value="1"/>
</dbReference>
<organism evidence="3 4">
    <name type="scientific">Pontibacter diazotrophicus</name>
    <dbReference type="NCBI Taxonomy" id="1400979"/>
    <lineage>
        <taxon>Bacteria</taxon>
        <taxon>Pseudomonadati</taxon>
        <taxon>Bacteroidota</taxon>
        <taxon>Cytophagia</taxon>
        <taxon>Cytophagales</taxon>
        <taxon>Hymenobacteraceae</taxon>
        <taxon>Pontibacter</taxon>
    </lineage>
</organism>
<dbReference type="Proteomes" id="UP000256708">
    <property type="component" value="Unassembled WGS sequence"/>
</dbReference>
<sequence length="80" mass="8267">MKSINTAFLAMMLSSVFSCAGTETAQTACIDPDKINPDGICTMQYDPVCGCDGKTYSNACMADNAGVTSYTKGTCSGDGD</sequence>
<evidence type="ECO:0000313" key="4">
    <source>
        <dbReference type="Proteomes" id="UP000256708"/>
    </source>
</evidence>
<dbReference type="AlphaFoldDB" id="A0A3D8LII4"/>
<dbReference type="SMART" id="SM00280">
    <property type="entry name" value="KAZAL"/>
    <property type="match status" value="1"/>
</dbReference>
<keyword evidence="1" id="KW-0732">Signal</keyword>
<gene>
    <name evidence="3" type="ORF">DXT99_01010</name>
</gene>
<dbReference type="RefSeq" id="WP_115563646.1">
    <property type="nucleotide sequence ID" value="NZ_QRGR01000001.1"/>
</dbReference>
<dbReference type="CDD" id="cd00104">
    <property type="entry name" value="KAZAL_FS"/>
    <property type="match status" value="1"/>
</dbReference>
<evidence type="ECO:0000256" key="1">
    <source>
        <dbReference type="SAM" id="SignalP"/>
    </source>
</evidence>
<keyword evidence="4" id="KW-1185">Reference proteome</keyword>
<dbReference type="PROSITE" id="PS51465">
    <property type="entry name" value="KAZAL_2"/>
    <property type="match status" value="1"/>
</dbReference>
<dbReference type="InterPro" id="IPR002350">
    <property type="entry name" value="Kazal_dom"/>
</dbReference>
<proteinExistence type="predicted"/>